<dbReference type="AlphaFoldDB" id="Q1QVA2"/>
<sequence>MSRASIFDLLHQRQAVSEPQEEPTAARCDYAGDRLRLIDGLALTAAGFIRGGEIPEAPAPELSSTLYGSDGYRLLVHRVVDTISVDEPRLARCEAKAYRLHQLVQTVVTEALMLLEALPEDSPFDVLLSAPIRSPEAAAIIQERLRGAIAETQYGACLGELRLAEKGEDPHATLAVGEQGGMPYVLWIGVDSLVNAEDVAATQYRDMLVQSSRGGGLYPGEAVAVLLVQRLTAQELEFDSGWRLDAGMLREHPPRAGRRDHDKRRALLALLGDLWPASEDDASSPAPSRLVVDTVGMPGRAVELGGAIVARWPDIDAVDDGLSVDTLGGWSGEATRVLPFVLAVAATEPEEHALVLSLHAEGHTRGWALRSYAADAARLSEDHS</sequence>
<dbReference type="GeneID" id="95334970"/>
<dbReference type="eggNOG" id="ENOG5033R9J">
    <property type="taxonomic scope" value="Bacteria"/>
</dbReference>
<evidence type="ECO:0000313" key="1">
    <source>
        <dbReference type="EMBL" id="ABE59606.1"/>
    </source>
</evidence>
<dbReference type="OrthoDB" id="6179557at2"/>
<organism evidence="1 2">
    <name type="scientific">Chromohalobacter israelensis (strain ATCC BAA-138 / DSM 3043 / CIP 106854 / NCIMB 13768 / 1H11)</name>
    <name type="common">Chromohalobacter salexigens</name>
    <dbReference type="NCBI Taxonomy" id="290398"/>
    <lineage>
        <taxon>Bacteria</taxon>
        <taxon>Pseudomonadati</taxon>
        <taxon>Pseudomonadota</taxon>
        <taxon>Gammaproteobacteria</taxon>
        <taxon>Oceanospirillales</taxon>
        <taxon>Halomonadaceae</taxon>
        <taxon>Chromohalobacter</taxon>
    </lineage>
</organism>
<evidence type="ECO:0000313" key="2">
    <source>
        <dbReference type="Proteomes" id="UP000000239"/>
    </source>
</evidence>
<dbReference type="HOGENOM" id="CLU_719049_0_0_6"/>
<dbReference type="KEGG" id="csa:Csal_2256"/>
<dbReference type="Proteomes" id="UP000000239">
    <property type="component" value="Chromosome"/>
</dbReference>
<accession>Q1QVA2</accession>
<protein>
    <submittedName>
        <fullName evidence="1">Uncharacterized protein</fullName>
    </submittedName>
</protein>
<keyword evidence="2" id="KW-1185">Reference proteome</keyword>
<reference evidence="1 2" key="1">
    <citation type="journal article" date="2011" name="Stand. Genomic Sci.">
        <title>Complete genome sequence of the halophilic and highly halotolerant Chromohalobacter salexigens type strain (1H11(T)).</title>
        <authorList>
            <person name="Copeland A."/>
            <person name="O'Connor K."/>
            <person name="Lucas S."/>
            <person name="Lapidus A."/>
            <person name="Berry K.W."/>
            <person name="Detter J.C."/>
            <person name="Del Rio T.G."/>
            <person name="Hammon N."/>
            <person name="Dalin E."/>
            <person name="Tice H."/>
            <person name="Pitluck S."/>
            <person name="Bruce D."/>
            <person name="Goodwin L."/>
            <person name="Han C."/>
            <person name="Tapia R."/>
            <person name="Saunders E."/>
            <person name="Schmutz J."/>
            <person name="Brettin T."/>
            <person name="Larimer F."/>
            <person name="Land M."/>
            <person name="Hauser L."/>
            <person name="Vargas C."/>
            <person name="Nieto J.J."/>
            <person name="Kyrpides N.C."/>
            <person name="Ivanova N."/>
            <person name="Goker M."/>
            <person name="Klenk H.P."/>
            <person name="Csonka L.N."/>
            <person name="Woyke T."/>
        </authorList>
    </citation>
    <scope>NUCLEOTIDE SEQUENCE [LARGE SCALE GENOMIC DNA]</scope>
    <source>
        <strain evidence="2">ATCC BAA-138 / DSM 3043 / CIP 106854 / NCIMB 13768 / 1H11</strain>
    </source>
</reference>
<dbReference type="EMBL" id="CP000285">
    <property type="protein sequence ID" value="ABE59606.1"/>
    <property type="molecule type" value="Genomic_DNA"/>
</dbReference>
<gene>
    <name evidence="1" type="ordered locus">Csal_2256</name>
</gene>
<name>Q1QVA2_CHRI1</name>
<dbReference type="STRING" id="290398.Csal_2256"/>
<dbReference type="RefSeq" id="WP_011507552.1">
    <property type="nucleotide sequence ID" value="NC_007963.1"/>
</dbReference>
<proteinExistence type="predicted"/>